<evidence type="ECO:0000313" key="1">
    <source>
        <dbReference type="EMBL" id="EST11264.1"/>
    </source>
</evidence>
<dbReference type="RefSeq" id="WP_023510775.1">
    <property type="nucleotide sequence ID" value="NZ_AWTC01000013.1"/>
</dbReference>
<accession>V6J3I2</accession>
<evidence type="ECO:0000313" key="2">
    <source>
        <dbReference type="Proteomes" id="UP000018296"/>
    </source>
</evidence>
<dbReference type="EMBL" id="AWTC01000013">
    <property type="protein sequence ID" value="EST11264.1"/>
    <property type="molecule type" value="Genomic_DNA"/>
</dbReference>
<organism evidence="1 2">
    <name type="scientific">Sporolactobacillus laevolacticus DSM 442</name>
    <dbReference type="NCBI Taxonomy" id="1395513"/>
    <lineage>
        <taxon>Bacteria</taxon>
        <taxon>Bacillati</taxon>
        <taxon>Bacillota</taxon>
        <taxon>Bacilli</taxon>
        <taxon>Bacillales</taxon>
        <taxon>Sporolactobacillaceae</taxon>
        <taxon>Sporolactobacillus</taxon>
    </lineage>
</organism>
<dbReference type="STRING" id="1395513.P343_12670"/>
<proteinExistence type="predicted"/>
<dbReference type="AlphaFoldDB" id="V6J3I2"/>
<dbReference type="Proteomes" id="UP000018296">
    <property type="component" value="Unassembled WGS sequence"/>
</dbReference>
<dbReference type="PATRIC" id="fig|1395513.3.peg.2571"/>
<reference evidence="1 2" key="1">
    <citation type="journal article" date="2013" name="Genome Announc.">
        <title>Genome Sequence of Sporolactobacillus laevolacticus DSM442, an Efficient Polymer-Grade D-Lactate Producer from Agricultural Waste Cottonseed as a Nitrogen Source.</title>
        <authorList>
            <person name="Wang H."/>
            <person name="Wang L."/>
            <person name="Ju J."/>
            <person name="Yu B."/>
            <person name="Ma Y."/>
        </authorList>
    </citation>
    <scope>NUCLEOTIDE SEQUENCE [LARGE SCALE GENOMIC DNA]</scope>
    <source>
        <strain evidence="1 2">DSM 442</strain>
    </source>
</reference>
<gene>
    <name evidence="1" type="ORF">P343_12670</name>
</gene>
<sequence length="72" mass="8230">MNLSEIKPYIDKRVRLTTTSGSVLVGDLVNYVPELDDDDNLIESINLIPDDSDKLNYGYNFNLNEIKKLELI</sequence>
<keyword evidence="2" id="KW-1185">Reference proteome</keyword>
<protein>
    <submittedName>
        <fullName evidence="1">Uncharacterized protein</fullName>
    </submittedName>
</protein>
<name>V6J3I2_9BACL</name>
<comment type="caution">
    <text evidence="1">The sequence shown here is derived from an EMBL/GenBank/DDBJ whole genome shotgun (WGS) entry which is preliminary data.</text>
</comment>